<evidence type="ECO:0000256" key="3">
    <source>
        <dbReference type="ARBA" id="ARBA00022723"/>
    </source>
</evidence>
<comment type="similarity">
    <text evidence="5">Belongs to the bacterial solute-binding protein 9 family.</text>
</comment>
<dbReference type="GO" id="GO:0030001">
    <property type="term" value="P:metal ion transport"/>
    <property type="evidence" value="ECO:0007669"/>
    <property type="project" value="InterPro"/>
</dbReference>
<dbReference type="PRINTS" id="PR00690">
    <property type="entry name" value="ADHESNFAMILY"/>
</dbReference>
<feature type="compositionally biased region" description="Polar residues" evidence="6">
    <location>
        <begin position="104"/>
        <end position="115"/>
    </location>
</feature>
<evidence type="ECO:0000256" key="1">
    <source>
        <dbReference type="ARBA" id="ARBA00004196"/>
    </source>
</evidence>
<protein>
    <submittedName>
        <fullName evidence="7">Metal ABC transporter substrate-binding protein</fullName>
    </submittedName>
</protein>
<evidence type="ECO:0000256" key="2">
    <source>
        <dbReference type="ARBA" id="ARBA00022448"/>
    </source>
</evidence>
<keyword evidence="3" id="KW-0479">Metal-binding</keyword>
<dbReference type="PANTHER" id="PTHR42953:SF1">
    <property type="entry name" value="METAL-BINDING PROTEIN HI_0362-RELATED"/>
    <property type="match status" value="1"/>
</dbReference>
<reference evidence="7 8" key="1">
    <citation type="submission" date="2019-05" db="EMBL/GenBank/DDBJ databases">
        <title>Nesterenkonia sp. GY239, isolated from the Southern Atlantic Ocean.</title>
        <authorList>
            <person name="Zhang G."/>
        </authorList>
    </citation>
    <scope>NUCLEOTIDE SEQUENCE [LARGE SCALE GENOMIC DNA]</scope>
    <source>
        <strain evidence="7 8">GY239</strain>
    </source>
</reference>
<dbReference type="GO" id="GO:0030313">
    <property type="term" value="C:cell envelope"/>
    <property type="evidence" value="ECO:0007669"/>
    <property type="project" value="UniProtKB-SubCell"/>
</dbReference>
<dbReference type="GO" id="GO:0007155">
    <property type="term" value="P:cell adhesion"/>
    <property type="evidence" value="ECO:0007669"/>
    <property type="project" value="InterPro"/>
</dbReference>
<dbReference type="InterPro" id="IPR006129">
    <property type="entry name" value="AdhesinB"/>
</dbReference>
<dbReference type="InterPro" id="IPR006128">
    <property type="entry name" value="Lipoprotein_PsaA-like"/>
</dbReference>
<keyword evidence="2 5" id="KW-0813">Transport</keyword>
<dbReference type="InterPro" id="IPR050492">
    <property type="entry name" value="Bact_metal-bind_prot9"/>
</dbReference>
<proteinExistence type="inferred from homology"/>
<gene>
    <name evidence="7" type="ORF">FEF27_04165</name>
</gene>
<evidence type="ECO:0000313" key="7">
    <source>
        <dbReference type="EMBL" id="TLP77375.1"/>
    </source>
</evidence>
<feature type="region of interest" description="Disordered" evidence="6">
    <location>
        <begin position="104"/>
        <end position="138"/>
    </location>
</feature>
<name>A0A5R9AH50_9MICC</name>
<dbReference type="PROSITE" id="PS51257">
    <property type="entry name" value="PROKAR_LIPOPROTEIN"/>
    <property type="match status" value="1"/>
</dbReference>
<keyword evidence="8" id="KW-1185">Reference proteome</keyword>
<comment type="caution">
    <text evidence="7">The sequence shown here is derived from an EMBL/GenBank/DDBJ whole genome shotgun (WGS) entry which is preliminary data.</text>
</comment>
<comment type="subcellular location">
    <subcellularLocation>
        <location evidence="1">Cell envelope</location>
    </subcellularLocation>
</comment>
<organism evidence="7 8">
    <name type="scientific">Nesterenkonia sphaerica</name>
    <dbReference type="NCBI Taxonomy" id="1804988"/>
    <lineage>
        <taxon>Bacteria</taxon>
        <taxon>Bacillati</taxon>
        <taxon>Actinomycetota</taxon>
        <taxon>Actinomycetes</taxon>
        <taxon>Micrococcales</taxon>
        <taxon>Micrococcaceae</taxon>
        <taxon>Nesterenkonia</taxon>
    </lineage>
</organism>
<evidence type="ECO:0000256" key="4">
    <source>
        <dbReference type="ARBA" id="ARBA00022729"/>
    </source>
</evidence>
<dbReference type="InterPro" id="IPR006127">
    <property type="entry name" value="ZnuA-like"/>
</dbReference>
<accession>A0A5R9AH50</accession>
<evidence type="ECO:0000313" key="8">
    <source>
        <dbReference type="Proteomes" id="UP000306544"/>
    </source>
</evidence>
<dbReference type="SUPFAM" id="SSF53807">
    <property type="entry name" value="Helical backbone' metal receptor"/>
    <property type="match status" value="1"/>
</dbReference>
<dbReference type="Proteomes" id="UP000306544">
    <property type="component" value="Unassembled WGS sequence"/>
</dbReference>
<evidence type="ECO:0000256" key="5">
    <source>
        <dbReference type="RuleBase" id="RU003512"/>
    </source>
</evidence>
<keyword evidence="4" id="KW-0732">Signal</keyword>
<dbReference type="PRINTS" id="PR00691">
    <property type="entry name" value="ADHESINB"/>
</dbReference>
<dbReference type="GO" id="GO:0046872">
    <property type="term" value="F:metal ion binding"/>
    <property type="evidence" value="ECO:0007669"/>
    <property type="project" value="UniProtKB-KW"/>
</dbReference>
<sequence length="304" mass="32365">MPKHLLVLPGLSLLALTGCGLDQPEADGPPLVVTTFSVLADMAETIGGDSVEVRSITPIGAEVHAYDPTPSDVQAAADADLIIKNGLGLEEWFEQFIAHSDAPTVTASEGIQTRPITRLPGHPDDPGPGADLPEDPHGWVSPEQSQIYIDNIEAALTELAPEDAEQFAQRAADYREQLETFTEESRAQAAAAPAPVLVTCEGAFGYLADDLGFSEHYLWPLNAENEGTPQQVEAQIRFVEENEVETIFCESTVNEGAQSQVAETTGAELAGPLYVDSLTEADGPAATHLELLQHTTGTILGQTE</sequence>
<evidence type="ECO:0000256" key="6">
    <source>
        <dbReference type="SAM" id="MobiDB-lite"/>
    </source>
</evidence>
<dbReference type="Pfam" id="PF01297">
    <property type="entry name" value="ZnuA"/>
    <property type="match status" value="1"/>
</dbReference>
<dbReference type="PANTHER" id="PTHR42953">
    <property type="entry name" value="HIGH-AFFINITY ZINC UPTAKE SYSTEM PROTEIN ZNUA-RELATED"/>
    <property type="match status" value="1"/>
</dbReference>
<dbReference type="OrthoDB" id="9810636at2"/>
<dbReference type="AlphaFoldDB" id="A0A5R9AH50"/>
<dbReference type="Gene3D" id="3.40.50.1980">
    <property type="entry name" value="Nitrogenase molybdenum iron protein domain"/>
    <property type="match status" value="2"/>
</dbReference>
<dbReference type="RefSeq" id="WP_138169605.1">
    <property type="nucleotide sequence ID" value="NZ_VAWA01000004.1"/>
</dbReference>
<dbReference type="EMBL" id="VAWA01000004">
    <property type="protein sequence ID" value="TLP77375.1"/>
    <property type="molecule type" value="Genomic_DNA"/>
</dbReference>